<dbReference type="GO" id="GO:0016301">
    <property type="term" value="F:kinase activity"/>
    <property type="evidence" value="ECO:0007669"/>
    <property type="project" value="UniProtKB-KW"/>
</dbReference>
<dbReference type="AlphaFoldDB" id="A0A1H6V0I6"/>
<evidence type="ECO:0000256" key="5">
    <source>
        <dbReference type="ARBA" id="ARBA00022683"/>
    </source>
</evidence>
<evidence type="ECO:0000313" key="10">
    <source>
        <dbReference type="Proteomes" id="UP000183028"/>
    </source>
</evidence>
<evidence type="ECO:0000256" key="1">
    <source>
        <dbReference type="ARBA" id="ARBA00022448"/>
    </source>
</evidence>
<sequence length="106" mass="12049">MINIMLTCSAGMSTSLLVLHMQDEAKKRGLEANIWAVSETTVRKEYAEKQIDCILVGPQVRYLMNQVKTQTENSIPVELIDMRTYGMMDGKKALDQALKAIENWKK</sequence>
<keyword evidence="3" id="KW-0762">Sugar transport</keyword>
<dbReference type="InterPro" id="IPR003501">
    <property type="entry name" value="PTS_EIIB_2/3"/>
</dbReference>
<dbReference type="GeneID" id="54120305"/>
<dbReference type="InterPro" id="IPR036095">
    <property type="entry name" value="PTS_EIIB-like_sf"/>
</dbReference>
<protein>
    <submittedName>
        <fullName evidence="9">PTS system, cellobiose-specific IIB component</fullName>
    </submittedName>
</protein>
<keyword evidence="1" id="KW-0813">Transport</keyword>
<keyword evidence="10" id="KW-1185">Reference proteome</keyword>
<name>A0A1H6V0I6_9FIRM</name>
<evidence type="ECO:0000256" key="2">
    <source>
        <dbReference type="ARBA" id="ARBA00022553"/>
    </source>
</evidence>
<dbReference type="OrthoDB" id="9808134at2"/>
<dbReference type="Gene3D" id="3.40.50.2300">
    <property type="match status" value="1"/>
</dbReference>
<evidence type="ECO:0000313" key="9">
    <source>
        <dbReference type="EMBL" id="SEI98113.1"/>
    </source>
</evidence>
<dbReference type="RefSeq" id="WP_033162906.1">
    <property type="nucleotide sequence ID" value="NZ_CACZLD010000031.1"/>
</dbReference>
<feature type="modified residue" description="Phosphocysteine; by EIIA" evidence="7">
    <location>
        <position position="8"/>
    </location>
</feature>
<evidence type="ECO:0000256" key="7">
    <source>
        <dbReference type="PROSITE-ProRule" id="PRU00423"/>
    </source>
</evidence>
<dbReference type="Pfam" id="PF02302">
    <property type="entry name" value="PTS_IIB"/>
    <property type="match status" value="1"/>
</dbReference>
<dbReference type="PANTHER" id="PTHR34581">
    <property type="entry name" value="PTS SYSTEM N,N'-DIACETYLCHITOBIOSE-SPECIFIC EIIB COMPONENT"/>
    <property type="match status" value="1"/>
</dbReference>
<proteinExistence type="predicted"/>
<gene>
    <name evidence="9" type="ORF">SAMN04487834_104110</name>
</gene>
<accession>A0A1H6V0I6</accession>
<evidence type="ECO:0000256" key="3">
    <source>
        <dbReference type="ARBA" id="ARBA00022597"/>
    </source>
</evidence>
<dbReference type="SUPFAM" id="SSF52794">
    <property type="entry name" value="PTS system IIB component-like"/>
    <property type="match status" value="1"/>
</dbReference>
<keyword evidence="2" id="KW-0597">Phosphoprotein</keyword>
<dbReference type="GO" id="GO:0009401">
    <property type="term" value="P:phosphoenolpyruvate-dependent sugar phosphotransferase system"/>
    <property type="evidence" value="ECO:0007669"/>
    <property type="project" value="UniProtKB-KW"/>
</dbReference>
<dbReference type="GO" id="GO:0008982">
    <property type="term" value="F:protein-N(PI)-phosphohistidine-sugar phosphotransferase activity"/>
    <property type="evidence" value="ECO:0007669"/>
    <property type="project" value="InterPro"/>
</dbReference>
<reference evidence="10" key="1">
    <citation type="submission" date="2016-10" db="EMBL/GenBank/DDBJ databases">
        <authorList>
            <person name="Varghese N."/>
        </authorList>
    </citation>
    <scope>NUCLEOTIDE SEQUENCE [LARGE SCALE GENOMIC DNA]</scope>
    <source>
        <strain evidence="10">DSM 20406</strain>
    </source>
</reference>
<evidence type="ECO:0000259" key="8">
    <source>
        <dbReference type="PROSITE" id="PS51100"/>
    </source>
</evidence>
<keyword evidence="5" id="KW-0598">Phosphotransferase system</keyword>
<evidence type="ECO:0000256" key="4">
    <source>
        <dbReference type="ARBA" id="ARBA00022679"/>
    </source>
</evidence>
<dbReference type="EMBL" id="FNYK01000041">
    <property type="protein sequence ID" value="SEI98113.1"/>
    <property type="molecule type" value="Genomic_DNA"/>
</dbReference>
<dbReference type="InterPro" id="IPR051819">
    <property type="entry name" value="PTS_sugar-specific_EIIB"/>
</dbReference>
<evidence type="ECO:0000256" key="6">
    <source>
        <dbReference type="ARBA" id="ARBA00022777"/>
    </source>
</evidence>
<organism evidence="9 10">
    <name type="scientific">Sharpea azabuensis</name>
    <dbReference type="NCBI Taxonomy" id="322505"/>
    <lineage>
        <taxon>Bacteria</taxon>
        <taxon>Bacillati</taxon>
        <taxon>Bacillota</taxon>
        <taxon>Erysipelotrichia</taxon>
        <taxon>Erysipelotrichales</taxon>
        <taxon>Coprobacillaceae</taxon>
        <taxon>Sharpea</taxon>
    </lineage>
</organism>
<dbReference type="PROSITE" id="PS51100">
    <property type="entry name" value="PTS_EIIB_TYPE_3"/>
    <property type="match status" value="1"/>
</dbReference>
<dbReference type="CDD" id="cd05564">
    <property type="entry name" value="PTS_IIB_chitobiose_lichenan"/>
    <property type="match status" value="1"/>
</dbReference>
<dbReference type="eggNOG" id="COG1440">
    <property type="taxonomic scope" value="Bacteria"/>
</dbReference>
<dbReference type="Proteomes" id="UP000183028">
    <property type="component" value="Unassembled WGS sequence"/>
</dbReference>
<keyword evidence="4" id="KW-0808">Transferase</keyword>
<keyword evidence="6" id="KW-0418">Kinase</keyword>
<dbReference type="STRING" id="322505.SAMN04487836_13214"/>
<dbReference type="PANTHER" id="PTHR34581:SF2">
    <property type="entry name" value="PTS SYSTEM N,N'-DIACETYLCHITOBIOSE-SPECIFIC EIIB COMPONENT"/>
    <property type="match status" value="1"/>
</dbReference>
<dbReference type="InterPro" id="IPR013012">
    <property type="entry name" value="PTS_EIIB_3"/>
</dbReference>
<feature type="domain" description="PTS EIIB type-3" evidence="8">
    <location>
        <begin position="1"/>
        <end position="106"/>
    </location>
</feature>